<dbReference type="AlphaFoldDB" id="A0A0D8X8R1"/>
<evidence type="ECO:0000313" key="1">
    <source>
        <dbReference type="EMBL" id="KJH40157.1"/>
    </source>
</evidence>
<reference evidence="2" key="2">
    <citation type="journal article" date="2016" name="Sci. Rep.">
        <title>Dictyocaulus viviparus genome, variome and transcriptome elucidate lungworm biology and support future intervention.</title>
        <authorList>
            <person name="McNulty S.N."/>
            <person name="Strube C."/>
            <person name="Rosa B.A."/>
            <person name="Martin J.C."/>
            <person name="Tyagi R."/>
            <person name="Choi Y.J."/>
            <person name="Wang Q."/>
            <person name="Hallsworth Pepin K."/>
            <person name="Zhang X."/>
            <person name="Ozersky P."/>
            <person name="Wilson R.K."/>
            <person name="Sternberg P.W."/>
            <person name="Gasser R.B."/>
            <person name="Mitreva M."/>
        </authorList>
    </citation>
    <scope>NUCLEOTIDE SEQUENCE [LARGE SCALE GENOMIC DNA]</scope>
    <source>
        <strain evidence="2">HannoverDv2000</strain>
    </source>
</reference>
<keyword evidence="2" id="KW-1185">Reference proteome</keyword>
<protein>
    <submittedName>
        <fullName evidence="1">Uncharacterized protein</fullName>
    </submittedName>
</protein>
<organism evidence="1 2">
    <name type="scientific">Dictyocaulus viviparus</name>
    <name type="common">Bovine lungworm</name>
    <dbReference type="NCBI Taxonomy" id="29172"/>
    <lineage>
        <taxon>Eukaryota</taxon>
        <taxon>Metazoa</taxon>
        <taxon>Ecdysozoa</taxon>
        <taxon>Nematoda</taxon>
        <taxon>Chromadorea</taxon>
        <taxon>Rhabditida</taxon>
        <taxon>Rhabditina</taxon>
        <taxon>Rhabditomorpha</taxon>
        <taxon>Strongyloidea</taxon>
        <taxon>Metastrongylidae</taxon>
        <taxon>Dictyocaulus</taxon>
    </lineage>
</organism>
<dbReference type="EMBL" id="KN717687">
    <property type="protein sequence ID" value="KJH40157.1"/>
    <property type="molecule type" value="Genomic_DNA"/>
</dbReference>
<proteinExistence type="predicted"/>
<gene>
    <name evidence="1" type="ORF">DICVIV_13914</name>
</gene>
<evidence type="ECO:0000313" key="2">
    <source>
        <dbReference type="Proteomes" id="UP000053766"/>
    </source>
</evidence>
<accession>A0A0D8X8R1</accession>
<name>A0A0D8X8R1_DICVI</name>
<reference evidence="1 2" key="1">
    <citation type="submission" date="2013-11" db="EMBL/GenBank/DDBJ databases">
        <title>Draft genome of the bovine lungworm Dictyocaulus viviparus.</title>
        <authorList>
            <person name="Mitreva M."/>
        </authorList>
    </citation>
    <scope>NUCLEOTIDE SEQUENCE [LARGE SCALE GENOMIC DNA]</scope>
    <source>
        <strain evidence="1 2">HannoverDv2000</strain>
    </source>
</reference>
<sequence length="142" mass="16272">MSNRFPEFFLPRKYPKSRAAYYHLSYLKLKRTSSSSTAKALHTAVSSLLHTIKRGRPDDHPVQHCKEFSKEVAHKNICETLLDCHSIDLTLLANATGRVIADMGDQLQHFDDPCAYIPDLTYTFHFLLHLTSKELTKRLLEG</sequence>
<dbReference type="Proteomes" id="UP000053766">
    <property type="component" value="Unassembled WGS sequence"/>
</dbReference>